<dbReference type="SUPFAM" id="SSF81442">
    <property type="entry name" value="Cytochrome c oxidase subunit I-like"/>
    <property type="match status" value="1"/>
</dbReference>
<evidence type="ECO:0000256" key="1">
    <source>
        <dbReference type="ARBA" id="ARBA00001960"/>
    </source>
</evidence>
<evidence type="ECO:0000259" key="14">
    <source>
        <dbReference type="Pfam" id="PF07732"/>
    </source>
</evidence>
<comment type="cofactor">
    <cofactor evidence="2">
        <name>Cu(2+)</name>
        <dbReference type="ChEBI" id="CHEBI:29036"/>
    </cofactor>
</comment>
<dbReference type="InterPro" id="IPR008972">
    <property type="entry name" value="Cupredoxin"/>
</dbReference>
<dbReference type="InterPro" id="IPR011707">
    <property type="entry name" value="Cu-oxidase-like_N"/>
</dbReference>
<gene>
    <name evidence="16" type="ORF">GCM10022239_10870</name>
</gene>
<keyword evidence="7" id="KW-0479">Metal-binding</keyword>
<keyword evidence="8" id="KW-0677">Repeat</keyword>
<feature type="transmembrane region" description="Helical" evidence="13">
    <location>
        <begin position="36"/>
        <end position="54"/>
    </location>
</feature>
<evidence type="ECO:0000256" key="13">
    <source>
        <dbReference type="SAM" id="Phobius"/>
    </source>
</evidence>
<dbReference type="PANTHER" id="PTHR11709">
    <property type="entry name" value="MULTI-COPPER OXIDASE"/>
    <property type="match status" value="1"/>
</dbReference>
<dbReference type="RefSeq" id="WP_344754544.1">
    <property type="nucleotide sequence ID" value="NZ_BAABAE010000003.1"/>
</dbReference>
<protein>
    <recommendedName>
        <fullName evidence="6">Copper-containing nitrite reductase</fullName>
        <ecNumber evidence="5">1.7.2.1</ecNumber>
    </recommendedName>
</protein>
<feature type="transmembrane region" description="Helical" evidence="13">
    <location>
        <begin position="207"/>
        <end position="227"/>
    </location>
</feature>
<evidence type="ECO:0000256" key="4">
    <source>
        <dbReference type="ARBA" id="ARBA00011233"/>
    </source>
</evidence>
<dbReference type="InterPro" id="IPR045087">
    <property type="entry name" value="Cu-oxidase_fam"/>
</dbReference>
<feature type="region of interest" description="Disordered" evidence="12">
    <location>
        <begin position="559"/>
        <end position="582"/>
    </location>
</feature>
<feature type="transmembrane region" description="Helical" evidence="13">
    <location>
        <begin position="345"/>
        <end position="364"/>
    </location>
</feature>
<feature type="transmembrane region" description="Helical" evidence="13">
    <location>
        <begin position="7"/>
        <end position="30"/>
    </location>
</feature>
<evidence type="ECO:0000256" key="8">
    <source>
        <dbReference type="ARBA" id="ARBA00022737"/>
    </source>
</evidence>
<feature type="transmembrane region" description="Helical" evidence="13">
    <location>
        <begin position="370"/>
        <end position="392"/>
    </location>
</feature>
<dbReference type="InterPro" id="IPR036927">
    <property type="entry name" value="Cyt_c_oxase-like_su1_sf"/>
</dbReference>
<feature type="transmembrane region" description="Helical" evidence="13">
    <location>
        <begin position="99"/>
        <end position="121"/>
    </location>
</feature>
<evidence type="ECO:0000256" key="10">
    <source>
        <dbReference type="ARBA" id="ARBA00023008"/>
    </source>
</evidence>
<reference evidence="17" key="1">
    <citation type="journal article" date="2019" name="Int. J. Syst. Evol. Microbiol.">
        <title>The Global Catalogue of Microorganisms (GCM) 10K type strain sequencing project: providing services to taxonomists for standard genome sequencing and annotation.</title>
        <authorList>
            <consortium name="The Broad Institute Genomics Platform"/>
            <consortium name="The Broad Institute Genome Sequencing Center for Infectious Disease"/>
            <person name="Wu L."/>
            <person name="Ma J."/>
        </authorList>
    </citation>
    <scope>NUCLEOTIDE SEQUENCE [LARGE SCALE GENOMIC DNA]</scope>
    <source>
        <strain evidence="17">JCM 16949</strain>
    </source>
</reference>
<dbReference type="PRINTS" id="PR00695">
    <property type="entry name" value="CUNO2RDTASE"/>
</dbReference>
<dbReference type="CDD" id="cd11020">
    <property type="entry name" value="CuRO_1_CuNIR"/>
    <property type="match status" value="1"/>
</dbReference>
<evidence type="ECO:0000256" key="6">
    <source>
        <dbReference type="ARBA" id="ARBA00017290"/>
    </source>
</evidence>
<comment type="subunit">
    <text evidence="4">Homotrimer.</text>
</comment>
<feature type="transmembrane region" description="Helical" evidence="13">
    <location>
        <begin position="425"/>
        <end position="444"/>
    </location>
</feature>
<dbReference type="EC" id="1.7.2.1" evidence="5"/>
<keyword evidence="13" id="KW-0812">Transmembrane</keyword>
<keyword evidence="17" id="KW-1185">Reference proteome</keyword>
<dbReference type="Gene3D" id="2.60.40.420">
    <property type="entry name" value="Cupredoxins - blue copper proteins"/>
    <property type="match status" value="3"/>
</dbReference>
<comment type="cofactor">
    <cofactor evidence="1">
        <name>Cu(+)</name>
        <dbReference type="ChEBI" id="CHEBI:49552"/>
    </cofactor>
</comment>
<keyword evidence="9" id="KW-0560">Oxidoreductase</keyword>
<dbReference type="SUPFAM" id="SSF49503">
    <property type="entry name" value="Cupredoxins"/>
    <property type="match status" value="3"/>
</dbReference>
<proteinExistence type="inferred from homology"/>
<comment type="similarity">
    <text evidence="3">Belongs to the multicopper oxidase family.</text>
</comment>
<feature type="domain" description="Plastocyanin-like" evidence="14">
    <location>
        <begin position="618"/>
        <end position="727"/>
    </location>
</feature>
<keyword evidence="13" id="KW-1133">Transmembrane helix</keyword>
<dbReference type="InterPro" id="IPR028096">
    <property type="entry name" value="EfeO_Cupredoxin"/>
</dbReference>
<comment type="catalytic activity">
    <reaction evidence="11">
        <text>nitric oxide + Fe(III)-[cytochrome c] + H2O = Fe(II)-[cytochrome c] + nitrite + 2 H(+)</text>
        <dbReference type="Rhea" id="RHEA:15233"/>
        <dbReference type="Rhea" id="RHEA-COMP:10350"/>
        <dbReference type="Rhea" id="RHEA-COMP:14399"/>
        <dbReference type="ChEBI" id="CHEBI:15377"/>
        <dbReference type="ChEBI" id="CHEBI:15378"/>
        <dbReference type="ChEBI" id="CHEBI:16301"/>
        <dbReference type="ChEBI" id="CHEBI:16480"/>
        <dbReference type="ChEBI" id="CHEBI:29033"/>
        <dbReference type="ChEBI" id="CHEBI:29034"/>
        <dbReference type="EC" id="1.7.2.1"/>
    </reaction>
</comment>
<evidence type="ECO:0000256" key="3">
    <source>
        <dbReference type="ARBA" id="ARBA00010609"/>
    </source>
</evidence>
<evidence type="ECO:0000313" key="16">
    <source>
        <dbReference type="EMBL" id="GAA3736885.1"/>
    </source>
</evidence>
<dbReference type="PANTHER" id="PTHR11709:SF394">
    <property type="entry name" value="FI03373P-RELATED"/>
    <property type="match status" value="1"/>
</dbReference>
<comment type="caution">
    <text evidence="16">The sequence shown here is derived from an EMBL/GenBank/DDBJ whole genome shotgun (WGS) entry which is preliminary data.</text>
</comment>
<evidence type="ECO:0000256" key="7">
    <source>
        <dbReference type="ARBA" id="ARBA00022723"/>
    </source>
</evidence>
<evidence type="ECO:0000256" key="5">
    <source>
        <dbReference type="ARBA" id="ARBA00011882"/>
    </source>
</evidence>
<feature type="transmembrane region" description="Helical" evidence="13">
    <location>
        <begin position="265"/>
        <end position="288"/>
    </location>
</feature>
<feature type="transmembrane region" description="Helical" evidence="13">
    <location>
        <begin position="233"/>
        <end position="253"/>
    </location>
</feature>
<dbReference type="InterPro" id="IPR001287">
    <property type="entry name" value="NO2-reductase_Cu"/>
</dbReference>
<feature type="transmembrane region" description="Helical" evidence="13">
    <location>
        <begin position="133"/>
        <end position="156"/>
    </location>
</feature>
<evidence type="ECO:0000256" key="2">
    <source>
        <dbReference type="ARBA" id="ARBA00001973"/>
    </source>
</evidence>
<dbReference type="EMBL" id="BAABAE010000003">
    <property type="protein sequence ID" value="GAA3736885.1"/>
    <property type="molecule type" value="Genomic_DNA"/>
</dbReference>
<feature type="compositionally biased region" description="Low complexity" evidence="12">
    <location>
        <begin position="559"/>
        <end position="570"/>
    </location>
</feature>
<dbReference type="Proteomes" id="UP001501004">
    <property type="component" value="Unassembled WGS sequence"/>
</dbReference>
<feature type="transmembrane region" description="Helical" evidence="13">
    <location>
        <begin position="176"/>
        <end position="195"/>
    </location>
</feature>
<feature type="transmembrane region" description="Helical" evidence="13">
    <location>
        <begin position="75"/>
        <end position="93"/>
    </location>
</feature>
<evidence type="ECO:0000259" key="15">
    <source>
        <dbReference type="Pfam" id="PF13473"/>
    </source>
</evidence>
<name>A0ABP7FD66_9MICO</name>
<keyword evidence="10" id="KW-0186">Copper</keyword>
<sequence>MSRKLWYLLMNGLVALWLVAAAIIVLTHRFVPAGDWLMVHLLLLGAVSTAILVWSQHFADTLLRRPAPGGRAFHGMRLVGHTVGAGLVVAGMVTMLWPLVLAGGILVGVVAVTHVVTLFLQSRGALPARFAPLVWYYIAAGLALVIGVGLGIVMARVTLPDGLHDRLYPAHLAFNLLGWVGLTVVGTVILLWPTVLHTRVSDAVDAIARRTLWLMVGGLVVVGGSVALDLRPLFALGILIYLVGVGFVVVEGVRQARRSAQGTFASWSIGAGVLWFAFCTIAFGVVVVEAPGWADAASGVGWLVGPFAVGFAAQVLIGALSYLLPVVLGGGPEASRRTARELDRVGLYRVSVVNLGIVVFLLPVPSFVKVVVSLVVFAVLLVFLVLAVRAVLASRATATTATTATRTTTAAAPADTAAVPARRGAALAAAVSTVVLALTIGIALDPTAAGFQLAAPAASVTPTGHTTTVEVSMKNMRFSPDVVEVPAGDELVIRLTNKDNQVHDLVLANGASSGLLNPDASTDVKVGVVGSNIDGWCSIAGHKLLGMVMTVKMIGGATASPAPSDTPAAGGHDHGAQAGPSAAEDIDLAKEPDATFRAHDAVLAPATSGTTHEYTFTVREGMREVAPGVKQTLWTYNGTAPGPTLRGQVGDTFVITLVNDGTLGHSVDFHAGSLAPDEPMRTIQPGERLTYTFTATRAGIWLYHCSTMPMSLHIANGMFGAVIIDPPGLTPVDREFVLVQSEYYLGGQGAIADATRIATQNPDLVVFNGYANQYKYRPLEAKVGERVRIWVLDAGPNRPSAFHVVGGQFDTVYAEGDYLLRDGGSTGVGGGQALALQPAQGGFVELTFPEAGSYPFVTHIMSDAEKGAAGVFHVTGP</sequence>
<keyword evidence="13" id="KW-0472">Membrane</keyword>
<feature type="domain" description="EfeO-type cupredoxin-like" evidence="15">
    <location>
        <begin position="462"/>
        <end position="526"/>
    </location>
</feature>
<dbReference type="Pfam" id="PF07732">
    <property type="entry name" value="Cu-oxidase_3"/>
    <property type="match status" value="1"/>
</dbReference>
<evidence type="ECO:0000256" key="12">
    <source>
        <dbReference type="SAM" id="MobiDB-lite"/>
    </source>
</evidence>
<feature type="transmembrane region" description="Helical" evidence="13">
    <location>
        <begin position="300"/>
        <end position="324"/>
    </location>
</feature>
<dbReference type="CDD" id="cd04208">
    <property type="entry name" value="CuRO_2_CuNIR"/>
    <property type="match status" value="1"/>
</dbReference>
<organism evidence="16 17">
    <name type="scientific">Leifsonella bigeumensis</name>
    <dbReference type="NCBI Taxonomy" id="433643"/>
    <lineage>
        <taxon>Bacteria</taxon>
        <taxon>Bacillati</taxon>
        <taxon>Actinomycetota</taxon>
        <taxon>Actinomycetes</taxon>
        <taxon>Micrococcales</taxon>
        <taxon>Microbacteriaceae</taxon>
        <taxon>Leifsonella</taxon>
    </lineage>
</organism>
<evidence type="ECO:0000256" key="11">
    <source>
        <dbReference type="ARBA" id="ARBA00049340"/>
    </source>
</evidence>
<evidence type="ECO:0000256" key="9">
    <source>
        <dbReference type="ARBA" id="ARBA00023002"/>
    </source>
</evidence>
<accession>A0ABP7FD66</accession>
<evidence type="ECO:0000313" key="17">
    <source>
        <dbReference type="Proteomes" id="UP001501004"/>
    </source>
</evidence>
<dbReference type="Pfam" id="PF13473">
    <property type="entry name" value="Cupredoxin_1"/>
    <property type="match status" value="1"/>
</dbReference>